<dbReference type="Pfam" id="PF19300">
    <property type="entry name" value="BPD_transp_1_N"/>
    <property type="match status" value="1"/>
</dbReference>
<keyword evidence="4 7" id="KW-0812">Transmembrane</keyword>
<dbReference type="AlphaFoldDB" id="A0A5J6N3W1"/>
<name>A0A5J6N3W1_9PROT</name>
<evidence type="ECO:0000256" key="1">
    <source>
        <dbReference type="ARBA" id="ARBA00004651"/>
    </source>
</evidence>
<gene>
    <name evidence="9" type="ORF">FRZ61_31450</name>
</gene>
<feature type="transmembrane region" description="Helical" evidence="7">
    <location>
        <begin position="273"/>
        <end position="299"/>
    </location>
</feature>
<keyword evidence="3" id="KW-1003">Cell membrane</keyword>
<dbReference type="GO" id="GO:0071916">
    <property type="term" value="F:dipeptide transmembrane transporter activity"/>
    <property type="evidence" value="ECO:0007669"/>
    <property type="project" value="TreeGrafter"/>
</dbReference>
<evidence type="ECO:0000313" key="9">
    <source>
        <dbReference type="EMBL" id="QEX23210.1"/>
    </source>
</evidence>
<evidence type="ECO:0000256" key="4">
    <source>
        <dbReference type="ARBA" id="ARBA00022692"/>
    </source>
</evidence>
<dbReference type="PROSITE" id="PS50928">
    <property type="entry name" value="ABC_TM1"/>
    <property type="match status" value="1"/>
</dbReference>
<proteinExistence type="inferred from homology"/>
<dbReference type="EMBL" id="CP042582">
    <property type="protein sequence ID" value="QEX23210.1"/>
    <property type="molecule type" value="Genomic_DNA"/>
</dbReference>
<evidence type="ECO:0000313" key="10">
    <source>
        <dbReference type="Proteomes" id="UP000325797"/>
    </source>
</evidence>
<evidence type="ECO:0000256" key="7">
    <source>
        <dbReference type="RuleBase" id="RU363032"/>
    </source>
</evidence>
<evidence type="ECO:0000256" key="5">
    <source>
        <dbReference type="ARBA" id="ARBA00022989"/>
    </source>
</evidence>
<evidence type="ECO:0000256" key="6">
    <source>
        <dbReference type="ARBA" id="ARBA00023136"/>
    </source>
</evidence>
<dbReference type="Proteomes" id="UP000325797">
    <property type="component" value="Chromosome"/>
</dbReference>
<feature type="domain" description="ABC transmembrane type-1" evidence="8">
    <location>
        <begin position="95"/>
        <end position="292"/>
    </location>
</feature>
<dbReference type="GO" id="GO:0005886">
    <property type="term" value="C:plasma membrane"/>
    <property type="evidence" value="ECO:0007669"/>
    <property type="project" value="UniProtKB-SubCell"/>
</dbReference>
<dbReference type="InterPro" id="IPR000515">
    <property type="entry name" value="MetI-like"/>
</dbReference>
<keyword evidence="2 7" id="KW-0813">Transport</keyword>
<dbReference type="CDD" id="cd06261">
    <property type="entry name" value="TM_PBP2"/>
    <property type="match status" value="1"/>
</dbReference>
<dbReference type="Gene3D" id="1.10.3720.10">
    <property type="entry name" value="MetI-like"/>
    <property type="match status" value="1"/>
</dbReference>
<dbReference type="PANTHER" id="PTHR43163:SF6">
    <property type="entry name" value="DIPEPTIDE TRANSPORT SYSTEM PERMEASE PROTEIN DPPB-RELATED"/>
    <property type="match status" value="1"/>
</dbReference>
<feature type="transmembrane region" description="Helical" evidence="7">
    <location>
        <begin position="12"/>
        <end position="30"/>
    </location>
</feature>
<dbReference type="KEGG" id="hadh:FRZ61_31450"/>
<evidence type="ECO:0000259" key="8">
    <source>
        <dbReference type="PROSITE" id="PS50928"/>
    </source>
</evidence>
<protein>
    <submittedName>
        <fullName evidence="9">ABC transporter permease</fullName>
    </submittedName>
</protein>
<dbReference type="SUPFAM" id="SSF161098">
    <property type="entry name" value="MetI-like"/>
    <property type="match status" value="1"/>
</dbReference>
<keyword evidence="10" id="KW-1185">Reference proteome</keyword>
<feature type="transmembrane region" description="Helical" evidence="7">
    <location>
        <begin position="134"/>
        <end position="161"/>
    </location>
</feature>
<dbReference type="OrthoDB" id="7834831at2"/>
<sequence length="310" mass="33793">MPWTFILRKLARALFTLTAIVSFVFVILRVTGDPAVQILGADATQEALEAFRERWGLNDPIWEQFLRYVAGLLRGEFGISLVEGKDALAVVLDRLPKTLQLMGVSAFVTLATGIPIGIYAALHRGGLRDRLIMAIGVAAFSTPSFVIGILLILLMSVMLRLLPTAGSDSWRHFILPVVTMSTIDAAVFARLTRSAMLEVLSRPYMRTALAKGLPWHVAVRRHALPNAAIPLATIIGLFLGTLIAGAVVTENVFAWPGIGRLLVSSVQNRDSSVVQVIVLMIAFSMVTANLLVDVAYGWLDPRIRQLKAEA</sequence>
<comment type="similarity">
    <text evidence="7">Belongs to the binding-protein-dependent transport system permease family.</text>
</comment>
<keyword evidence="6 7" id="KW-0472">Membrane</keyword>
<evidence type="ECO:0000256" key="3">
    <source>
        <dbReference type="ARBA" id="ARBA00022475"/>
    </source>
</evidence>
<dbReference type="Pfam" id="PF00528">
    <property type="entry name" value="BPD_transp_1"/>
    <property type="match status" value="1"/>
</dbReference>
<accession>A0A5J6N3W1</accession>
<keyword evidence="5 7" id="KW-1133">Transmembrane helix</keyword>
<dbReference type="PANTHER" id="PTHR43163">
    <property type="entry name" value="DIPEPTIDE TRANSPORT SYSTEM PERMEASE PROTEIN DPPB-RELATED"/>
    <property type="match status" value="1"/>
</dbReference>
<reference evidence="9 10" key="1">
    <citation type="submission" date="2019-08" db="EMBL/GenBank/DDBJ databases">
        <title>Hyperibacter terrae gen. nov., sp. nov. and Hyperibacter viscosus sp. nov., two new members in the family Rhodospirillaceae isolated from the rhizosphere of Hypericum perforatum.</title>
        <authorList>
            <person name="Noviana Z."/>
        </authorList>
    </citation>
    <scope>NUCLEOTIDE SEQUENCE [LARGE SCALE GENOMIC DNA]</scope>
    <source>
        <strain evidence="9 10">R5959</strain>
    </source>
</reference>
<organism evidence="9 10">
    <name type="scientific">Hypericibacter adhaerens</name>
    <dbReference type="NCBI Taxonomy" id="2602016"/>
    <lineage>
        <taxon>Bacteria</taxon>
        <taxon>Pseudomonadati</taxon>
        <taxon>Pseudomonadota</taxon>
        <taxon>Alphaproteobacteria</taxon>
        <taxon>Rhodospirillales</taxon>
        <taxon>Dongiaceae</taxon>
        <taxon>Hypericibacter</taxon>
    </lineage>
</organism>
<feature type="transmembrane region" description="Helical" evidence="7">
    <location>
        <begin position="173"/>
        <end position="192"/>
    </location>
</feature>
<feature type="transmembrane region" description="Helical" evidence="7">
    <location>
        <begin position="228"/>
        <end position="253"/>
    </location>
</feature>
<dbReference type="RefSeq" id="WP_151118625.1">
    <property type="nucleotide sequence ID" value="NZ_CP042582.1"/>
</dbReference>
<feature type="transmembrane region" description="Helical" evidence="7">
    <location>
        <begin position="101"/>
        <end position="122"/>
    </location>
</feature>
<evidence type="ECO:0000256" key="2">
    <source>
        <dbReference type="ARBA" id="ARBA00022448"/>
    </source>
</evidence>
<dbReference type="InterPro" id="IPR045621">
    <property type="entry name" value="BPD_transp_1_N"/>
</dbReference>
<dbReference type="InterPro" id="IPR035906">
    <property type="entry name" value="MetI-like_sf"/>
</dbReference>
<comment type="subcellular location">
    <subcellularLocation>
        <location evidence="1 7">Cell membrane</location>
        <topology evidence="1 7">Multi-pass membrane protein</topology>
    </subcellularLocation>
</comment>